<feature type="region of interest" description="Disordered" evidence="1">
    <location>
        <begin position="383"/>
        <end position="424"/>
    </location>
</feature>
<feature type="compositionally biased region" description="Basic and acidic residues" evidence="1">
    <location>
        <begin position="299"/>
        <end position="313"/>
    </location>
</feature>
<feature type="compositionally biased region" description="Low complexity" evidence="1">
    <location>
        <begin position="409"/>
        <end position="424"/>
    </location>
</feature>
<feature type="transmembrane region" description="Helical" evidence="2">
    <location>
        <begin position="41"/>
        <end position="68"/>
    </location>
</feature>
<dbReference type="VEuPathDB" id="CryptoDB:Cvel_4369"/>
<feature type="compositionally biased region" description="Basic and acidic residues" evidence="1">
    <location>
        <begin position="206"/>
        <end position="227"/>
    </location>
</feature>
<organism evidence="3">
    <name type="scientific">Chromera velia CCMP2878</name>
    <dbReference type="NCBI Taxonomy" id="1169474"/>
    <lineage>
        <taxon>Eukaryota</taxon>
        <taxon>Sar</taxon>
        <taxon>Alveolata</taxon>
        <taxon>Colpodellida</taxon>
        <taxon>Chromeraceae</taxon>
        <taxon>Chromera</taxon>
    </lineage>
</organism>
<evidence type="ECO:0000256" key="2">
    <source>
        <dbReference type="SAM" id="Phobius"/>
    </source>
</evidence>
<protein>
    <recommendedName>
        <fullName evidence="4">Transmembrane protein</fullName>
    </recommendedName>
</protein>
<feature type="transmembrane region" description="Helical" evidence="2">
    <location>
        <begin position="474"/>
        <end position="495"/>
    </location>
</feature>
<feature type="transmembrane region" description="Helical" evidence="2">
    <location>
        <begin position="74"/>
        <end position="93"/>
    </location>
</feature>
<name>A0A0G4G905_9ALVE</name>
<proteinExistence type="predicted"/>
<feature type="transmembrane region" description="Helical" evidence="2">
    <location>
        <begin position="440"/>
        <end position="462"/>
    </location>
</feature>
<feature type="compositionally biased region" description="Polar residues" evidence="1">
    <location>
        <begin position="242"/>
        <end position="255"/>
    </location>
</feature>
<keyword evidence="2" id="KW-0472">Membrane</keyword>
<evidence type="ECO:0008006" key="4">
    <source>
        <dbReference type="Google" id="ProtNLM"/>
    </source>
</evidence>
<dbReference type="InterPro" id="IPR021369">
    <property type="entry name" value="DUF2985"/>
</dbReference>
<feature type="compositionally biased region" description="Basic and acidic residues" evidence="1">
    <location>
        <begin position="168"/>
        <end position="181"/>
    </location>
</feature>
<keyword evidence="2" id="KW-1133">Transmembrane helix</keyword>
<keyword evidence="2" id="KW-0812">Transmembrane</keyword>
<gene>
    <name evidence="3" type="ORF">Cvel_4369</name>
</gene>
<feature type="compositionally biased region" description="Pro residues" evidence="1">
    <location>
        <begin position="228"/>
        <end position="238"/>
    </location>
</feature>
<dbReference type="AlphaFoldDB" id="A0A0G4G905"/>
<reference evidence="3" key="1">
    <citation type="submission" date="2014-11" db="EMBL/GenBank/DDBJ databases">
        <authorList>
            <person name="Otto D Thomas"/>
            <person name="Naeem Raeece"/>
        </authorList>
    </citation>
    <scope>NUCLEOTIDE SEQUENCE</scope>
</reference>
<feature type="region of interest" description="Disordered" evidence="1">
    <location>
        <begin position="499"/>
        <end position="518"/>
    </location>
</feature>
<dbReference type="PANTHER" id="PTHR35872">
    <property type="entry name" value="INTEGRAL MEMBRANE PROTEIN (AFU_ORTHOLOGUE AFUA_5G07110)"/>
    <property type="match status" value="1"/>
</dbReference>
<evidence type="ECO:0000256" key="1">
    <source>
        <dbReference type="SAM" id="MobiDB-lite"/>
    </source>
</evidence>
<feature type="region of interest" description="Disordered" evidence="1">
    <location>
        <begin position="168"/>
        <end position="348"/>
    </location>
</feature>
<dbReference type="EMBL" id="CDMZ01000992">
    <property type="protein sequence ID" value="CEM25248.1"/>
    <property type="molecule type" value="Genomic_DNA"/>
</dbReference>
<accession>A0A0G4G905</accession>
<evidence type="ECO:0000313" key="3">
    <source>
        <dbReference type="EMBL" id="CEM25248.1"/>
    </source>
</evidence>
<dbReference type="Pfam" id="PF11204">
    <property type="entry name" value="DUF2985"/>
    <property type="match status" value="1"/>
</dbReference>
<sequence>MEQQQVASSQSGGGASPAPVKKKPLLKTLKKELKKVKWTPCLIWEIIIYLAIVTSGAILFMVMVGMIHPDDPEAWTEISSQVLNGIFTYMAFVNQPYRLYYLRWISQISSWHGRQRKEKGREWEQSLQSCISVCASAPEAVKKALKSLSKDFPFIVVPAFALEDEMQKGDVEEARGERESPARNFHPDPVQQQGKFNLTLPLPGENPERSSTEMKEALTQDSPERLHPPPPPSEPPPAAGSANETHTQRAVSPSEETPAEEDVSPSRHTALRENGTFPGIDPNSLRGPPRVLHLPSEPFKGRGAGEDGQEKGEAAAGLGESPLRRRDSKGGAVSPAFEAERTPMTSRSFPVADVFYEDEVAGEEEEGGGASEGPVAPVVVGRVTGEGEEEREGRGSNVFEEEKEKSQIGESPPTAAAPGGSPSSFVPPHPVLHWEARKPCLAVVILLNLNCLFQYPNAFAMWYWAPDPPSRPFWIVPVFLLLSFGCGFAGGINFLRQTGKHKKKYPPPPEPEDDEHDE</sequence>
<dbReference type="PANTHER" id="PTHR35872:SF2">
    <property type="entry name" value="INTEGRAL MEMBRANE PROTEIN (AFU_ORTHOLOGUE AFUA_5G07110)"/>
    <property type="match status" value="1"/>
</dbReference>